<dbReference type="OMA" id="QMKESRF"/>
<dbReference type="OrthoDB" id="687177at2759"/>
<accession>A0A921S3L8</accession>
<name>A0A921S3L8_SORBI</name>
<protein>
    <submittedName>
        <fullName evidence="2">Uncharacterized protein</fullName>
    </submittedName>
</protein>
<evidence type="ECO:0000313" key="2">
    <source>
        <dbReference type="EMBL" id="KAG0551492.1"/>
    </source>
</evidence>
<reference evidence="2" key="1">
    <citation type="journal article" date="2019" name="BMC Genomics">
        <title>A new reference genome for Sorghum bicolor reveals high levels of sequence similarity between sweet and grain genotypes: implications for the genetics of sugar metabolism.</title>
        <authorList>
            <person name="Cooper E.A."/>
            <person name="Brenton Z.W."/>
            <person name="Flinn B.S."/>
            <person name="Jenkins J."/>
            <person name="Shu S."/>
            <person name="Flowers D."/>
            <person name="Luo F."/>
            <person name="Wang Y."/>
            <person name="Xia P."/>
            <person name="Barry K."/>
            <person name="Daum C."/>
            <person name="Lipzen A."/>
            <person name="Yoshinaga Y."/>
            <person name="Schmutz J."/>
            <person name="Saski C."/>
            <person name="Vermerris W."/>
            <person name="Kresovich S."/>
        </authorList>
    </citation>
    <scope>NUCLEOTIDE SEQUENCE</scope>
</reference>
<organism evidence="2 3">
    <name type="scientific">Sorghum bicolor</name>
    <name type="common">Sorghum</name>
    <name type="synonym">Sorghum vulgare</name>
    <dbReference type="NCBI Taxonomy" id="4558"/>
    <lineage>
        <taxon>Eukaryota</taxon>
        <taxon>Viridiplantae</taxon>
        <taxon>Streptophyta</taxon>
        <taxon>Embryophyta</taxon>
        <taxon>Tracheophyta</taxon>
        <taxon>Spermatophyta</taxon>
        <taxon>Magnoliopsida</taxon>
        <taxon>Liliopsida</taxon>
        <taxon>Poales</taxon>
        <taxon>Poaceae</taxon>
        <taxon>PACMAD clade</taxon>
        <taxon>Panicoideae</taxon>
        <taxon>Andropogonodae</taxon>
        <taxon>Andropogoneae</taxon>
        <taxon>Sorghinae</taxon>
        <taxon>Sorghum</taxon>
    </lineage>
</organism>
<evidence type="ECO:0000256" key="1">
    <source>
        <dbReference type="SAM" id="Coils"/>
    </source>
</evidence>
<dbReference type="Gramene" id="EER95010">
    <property type="protein sequence ID" value="EER95010"/>
    <property type="gene ID" value="SORBI_3001G402800"/>
</dbReference>
<gene>
    <name evidence="2" type="ORF">BDA96_01G428600</name>
</gene>
<proteinExistence type="predicted"/>
<reference evidence="2" key="2">
    <citation type="submission" date="2020-10" db="EMBL/GenBank/DDBJ databases">
        <authorList>
            <person name="Cooper E.A."/>
            <person name="Brenton Z.W."/>
            <person name="Flinn B.S."/>
            <person name="Jenkins J."/>
            <person name="Shu S."/>
            <person name="Flowers D."/>
            <person name="Luo F."/>
            <person name="Wang Y."/>
            <person name="Xia P."/>
            <person name="Barry K."/>
            <person name="Daum C."/>
            <person name="Lipzen A."/>
            <person name="Yoshinaga Y."/>
            <person name="Schmutz J."/>
            <person name="Saski C."/>
            <person name="Vermerris W."/>
            <person name="Kresovich S."/>
        </authorList>
    </citation>
    <scope>NUCLEOTIDE SEQUENCE</scope>
</reference>
<keyword evidence="1" id="KW-0175">Coiled coil</keyword>
<dbReference type="EMBL" id="CM027680">
    <property type="protein sequence ID" value="KAG0551492.1"/>
    <property type="molecule type" value="Genomic_DNA"/>
</dbReference>
<dbReference type="AlphaFoldDB" id="A0A921S3L8"/>
<sequence>MASAAILRSVARSLRLRQPLEQRCLMERRFLSSSVHKERYPSSGTHSREAMELKSRVSGKEDVYERLLVKIDKVSEGLDEHLRLLKQLEVQMKENKNGGVIDLTPWILSVPASLILFALYNYVQG</sequence>
<comment type="caution">
    <text evidence="2">The sequence shown here is derived from an EMBL/GenBank/DDBJ whole genome shotgun (WGS) entry which is preliminary data.</text>
</comment>
<feature type="coiled-coil region" evidence="1">
    <location>
        <begin position="71"/>
        <end position="98"/>
    </location>
</feature>
<evidence type="ECO:0000313" key="3">
    <source>
        <dbReference type="Proteomes" id="UP000807115"/>
    </source>
</evidence>
<dbReference type="Proteomes" id="UP000807115">
    <property type="component" value="Chromosome 1"/>
</dbReference>